<dbReference type="Proteomes" id="UP000499080">
    <property type="component" value="Unassembled WGS sequence"/>
</dbReference>
<protein>
    <recommendedName>
        <fullName evidence="4">Secreted protein</fullName>
    </recommendedName>
</protein>
<keyword evidence="3" id="KW-1185">Reference proteome</keyword>
<evidence type="ECO:0008006" key="4">
    <source>
        <dbReference type="Google" id="ProtNLM"/>
    </source>
</evidence>
<dbReference type="AlphaFoldDB" id="A0A4Y2X1Y3"/>
<evidence type="ECO:0000313" key="3">
    <source>
        <dbReference type="Proteomes" id="UP000499080"/>
    </source>
</evidence>
<feature type="chain" id="PRO_5021433228" description="Secreted protein" evidence="1">
    <location>
        <begin position="28"/>
        <end position="88"/>
    </location>
</feature>
<feature type="signal peptide" evidence="1">
    <location>
        <begin position="1"/>
        <end position="27"/>
    </location>
</feature>
<dbReference type="PROSITE" id="PS51257">
    <property type="entry name" value="PROKAR_LIPOPROTEIN"/>
    <property type="match status" value="1"/>
</dbReference>
<evidence type="ECO:0000313" key="2">
    <source>
        <dbReference type="EMBL" id="GBO43569.1"/>
    </source>
</evidence>
<dbReference type="EMBL" id="BGPR01070056">
    <property type="protein sequence ID" value="GBO43569.1"/>
    <property type="molecule type" value="Genomic_DNA"/>
</dbReference>
<gene>
    <name evidence="2" type="ORF">AVEN_49875_1</name>
</gene>
<comment type="caution">
    <text evidence="2">The sequence shown here is derived from an EMBL/GenBank/DDBJ whole genome shotgun (WGS) entry which is preliminary data.</text>
</comment>
<evidence type="ECO:0000256" key="1">
    <source>
        <dbReference type="SAM" id="SignalP"/>
    </source>
</evidence>
<sequence length="88" mass="9436">MPWAPRTGRAMFFNLQIILACPAPASANCEDDSHSRRSQALWSSPSPITARAVFTGVRPVFGDGPKVTAIIVPTREARITCCTAASHP</sequence>
<proteinExistence type="predicted"/>
<accession>A0A4Y2X1Y3</accession>
<name>A0A4Y2X1Y3_ARAVE</name>
<keyword evidence="1" id="KW-0732">Signal</keyword>
<reference evidence="2 3" key="1">
    <citation type="journal article" date="2019" name="Sci. Rep.">
        <title>Orb-weaving spider Araneus ventricosus genome elucidates the spidroin gene catalogue.</title>
        <authorList>
            <person name="Kono N."/>
            <person name="Nakamura H."/>
            <person name="Ohtoshi R."/>
            <person name="Moran D.A.P."/>
            <person name="Shinohara A."/>
            <person name="Yoshida Y."/>
            <person name="Fujiwara M."/>
            <person name="Mori M."/>
            <person name="Tomita M."/>
            <person name="Arakawa K."/>
        </authorList>
    </citation>
    <scope>NUCLEOTIDE SEQUENCE [LARGE SCALE GENOMIC DNA]</scope>
</reference>
<organism evidence="2 3">
    <name type="scientific">Araneus ventricosus</name>
    <name type="common">Orbweaver spider</name>
    <name type="synonym">Epeira ventricosa</name>
    <dbReference type="NCBI Taxonomy" id="182803"/>
    <lineage>
        <taxon>Eukaryota</taxon>
        <taxon>Metazoa</taxon>
        <taxon>Ecdysozoa</taxon>
        <taxon>Arthropoda</taxon>
        <taxon>Chelicerata</taxon>
        <taxon>Arachnida</taxon>
        <taxon>Araneae</taxon>
        <taxon>Araneomorphae</taxon>
        <taxon>Entelegynae</taxon>
        <taxon>Araneoidea</taxon>
        <taxon>Araneidae</taxon>
        <taxon>Araneus</taxon>
    </lineage>
</organism>